<dbReference type="Proteomes" id="UP000176288">
    <property type="component" value="Chromosome"/>
</dbReference>
<dbReference type="OrthoDB" id="3237237at2"/>
<protein>
    <submittedName>
        <fullName evidence="2">Peptide ABC transporter permease</fullName>
    </submittedName>
</protein>
<keyword evidence="1" id="KW-0812">Transmembrane</keyword>
<evidence type="ECO:0000256" key="1">
    <source>
        <dbReference type="SAM" id="Phobius"/>
    </source>
</evidence>
<organism evidence="2 3">
    <name type="scientific">Boudabousia tangfeifanii</name>
    <dbReference type="NCBI Taxonomy" id="1912795"/>
    <lineage>
        <taxon>Bacteria</taxon>
        <taxon>Bacillati</taxon>
        <taxon>Actinomycetota</taxon>
        <taxon>Actinomycetes</taxon>
        <taxon>Actinomycetales</taxon>
        <taxon>Actinomycetaceae</taxon>
        <taxon>Boudabousia</taxon>
    </lineage>
</organism>
<evidence type="ECO:0000313" key="2">
    <source>
        <dbReference type="EMBL" id="AOZ72075.1"/>
    </source>
</evidence>
<dbReference type="RefSeq" id="WP_071163541.1">
    <property type="nucleotide sequence ID" value="NZ_CP017812.1"/>
</dbReference>
<sequence length="408" mass="46338">MKIFRFFLVRIFFKKPIVAVTMLVLLLLTNYIAFSTTRTIVSTSEGYSQVSRLNVPGVYIANLDPNSDIDIDSIKVKSMQDVYDRLNDTYRYGLFTDGYIVDLKNSYDIKVPLAYMNEKYAELNPFECAEGSGLTYQYSLDSETVLPVLIGRGLADEYPVGTQFGVHDPVLDREIQYKVSGILKENSAHSNLYALDSKQYYNFSIVVPINETFIKEANIPFKINGLMDLVVTDTNKREISKLADDIHKTVGIKLNFYSQQENIDFYNEYFVSSLWFLCIVTAILLAILVIVSVWSSLVAVKLMIKDFTINLLVGLSYSGVRKVFYGFYLTLTSISLTGICAVAAYYRYQSWIFKDPLFITFGFAGGLVMMDWLALLVALLVDLFLSLVIVQVLMWRIKRVPISVGVLQ</sequence>
<feature type="transmembrane region" description="Helical" evidence="1">
    <location>
        <begin position="358"/>
        <end position="390"/>
    </location>
</feature>
<dbReference type="AlphaFoldDB" id="A0A1D9MIE8"/>
<reference evidence="2 3" key="1">
    <citation type="submission" date="2016-10" db="EMBL/GenBank/DDBJ databases">
        <title>Actinomyces aegypiusis sp. nov., isolated from the Aegypius monachus in Qinghai Tibet Plateau China.</title>
        <authorList>
            <person name="Wang Y."/>
        </authorList>
    </citation>
    <scope>NUCLEOTIDE SEQUENCE [LARGE SCALE GENOMIC DNA]</scope>
    <source>
        <strain evidence="2 3">VUL4_3</strain>
    </source>
</reference>
<gene>
    <name evidence="2" type="ORF">BK816_01160</name>
</gene>
<evidence type="ECO:0000313" key="3">
    <source>
        <dbReference type="Proteomes" id="UP000176288"/>
    </source>
</evidence>
<feature type="transmembrane region" description="Helical" evidence="1">
    <location>
        <begin position="274"/>
        <end position="304"/>
    </location>
</feature>
<dbReference type="EMBL" id="CP017812">
    <property type="protein sequence ID" value="AOZ72075.1"/>
    <property type="molecule type" value="Genomic_DNA"/>
</dbReference>
<keyword evidence="1" id="KW-1133">Transmembrane helix</keyword>
<name>A0A1D9MIE8_9ACTO</name>
<dbReference type="STRING" id="1912795.BK816_01160"/>
<keyword evidence="3" id="KW-1185">Reference proteome</keyword>
<accession>A0A1D9MIE8</accession>
<dbReference type="KEGG" id="avu:BK816_01160"/>
<feature type="transmembrane region" description="Helical" evidence="1">
    <location>
        <begin position="325"/>
        <end position="346"/>
    </location>
</feature>
<proteinExistence type="predicted"/>
<keyword evidence="1" id="KW-0472">Membrane</keyword>